<dbReference type="Pfam" id="PF13302">
    <property type="entry name" value="Acetyltransf_3"/>
    <property type="match status" value="1"/>
</dbReference>
<reference evidence="3" key="1">
    <citation type="submission" date="2018-06" db="EMBL/GenBank/DDBJ databases">
        <authorList>
            <person name="Zhirakovskaya E."/>
        </authorList>
    </citation>
    <scope>NUCLEOTIDE SEQUENCE</scope>
</reference>
<keyword evidence="3" id="KW-0808">Transferase</keyword>
<sequence>MTIHNIPQIETDRLILRVPTIADFDAYADFLANQRSTAANDPLTRHTAWLGFCADLGHWHLRGYGFWITEEKASGRTVGMTGFYHPEGWPEAELGWTLFNGFEGRGYAVEAARRARAFAYDDLGWNTLISVIGPDNTRSISLAEKLGATHERDWTSPTGETTRIYRHPPAQSHAAGDNT</sequence>
<evidence type="ECO:0000313" key="3">
    <source>
        <dbReference type="EMBL" id="VAV93989.1"/>
    </source>
</evidence>
<evidence type="ECO:0000259" key="2">
    <source>
        <dbReference type="PROSITE" id="PS51186"/>
    </source>
</evidence>
<evidence type="ECO:0000256" key="1">
    <source>
        <dbReference type="SAM" id="MobiDB-lite"/>
    </source>
</evidence>
<dbReference type="PANTHER" id="PTHR43792">
    <property type="entry name" value="GNAT FAMILY, PUTATIVE (AFU_ORTHOLOGUE AFUA_3G00765)-RELATED-RELATED"/>
    <property type="match status" value="1"/>
</dbReference>
<dbReference type="PROSITE" id="PS51186">
    <property type="entry name" value="GNAT"/>
    <property type="match status" value="1"/>
</dbReference>
<accession>A0A3B0RQ33</accession>
<dbReference type="EMBL" id="UOEG01000110">
    <property type="protein sequence ID" value="VAV93989.1"/>
    <property type="molecule type" value="Genomic_DNA"/>
</dbReference>
<dbReference type="InterPro" id="IPR016181">
    <property type="entry name" value="Acyl_CoA_acyltransferase"/>
</dbReference>
<dbReference type="SUPFAM" id="SSF55729">
    <property type="entry name" value="Acyl-CoA N-acyltransferases (Nat)"/>
    <property type="match status" value="1"/>
</dbReference>
<proteinExistence type="predicted"/>
<feature type="domain" description="N-acetyltransferase" evidence="2">
    <location>
        <begin position="14"/>
        <end position="170"/>
    </location>
</feature>
<dbReference type="InterPro" id="IPR000182">
    <property type="entry name" value="GNAT_dom"/>
</dbReference>
<name>A0A3B0RQ33_9ZZZZ</name>
<feature type="region of interest" description="Disordered" evidence="1">
    <location>
        <begin position="150"/>
        <end position="179"/>
    </location>
</feature>
<organism evidence="3">
    <name type="scientific">hydrothermal vent metagenome</name>
    <dbReference type="NCBI Taxonomy" id="652676"/>
    <lineage>
        <taxon>unclassified sequences</taxon>
        <taxon>metagenomes</taxon>
        <taxon>ecological metagenomes</taxon>
    </lineage>
</organism>
<dbReference type="AlphaFoldDB" id="A0A3B0RQ33"/>
<dbReference type="PANTHER" id="PTHR43792:SF1">
    <property type="entry name" value="N-ACETYLTRANSFERASE DOMAIN-CONTAINING PROTEIN"/>
    <property type="match status" value="1"/>
</dbReference>
<protein>
    <submittedName>
        <fullName evidence="3">Acetyltransferase, GNAT family</fullName>
    </submittedName>
</protein>
<dbReference type="Gene3D" id="3.40.630.30">
    <property type="match status" value="1"/>
</dbReference>
<dbReference type="GO" id="GO:0016747">
    <property type="term" value="F:acyltransferase activity, transferring groups other than amino-acyl groups"/>
    <property type="evidence" value="ECO:0007669"/>
    <property type="project" value="InterPro"/>
</dbReference>
<dbReference type="InterPro" id="IPR051531">
    <property type="entry name" value="N-acetyltransferase"/>
</dbReference>
<gene>
    <name evidence="3" type="ORF">MNBD_ALPHA07-1720</name>
</gene>